<reference evidence="1" key="1">
    <citation type="submission" date="2014-11" db="EMBL/GenBank/DDBJ databases">
        <authorList>
            <person name="Amaro Gonzalez C."/>
        </authorList>
    </citation>
    <scope>NUCLEOTIDE SEQUENCE</scope>
</reference>
<sequence>MLLLGNCASSRRKGMRITIQR</sequence>
<dbReference type="AlphaFoldDB" id="A0A0E9U977"/>
<evidence type="ECO:0000313" key="1">
    <source>
        <dbReference type="EMBL" id="JAH62464.1"/>
    </source>
</evidence>
<organism evidence="1">
    <name type="scientific">Anguilla anguilla</name>
    <name type="common">European freshwater eel</name>
    <name type="synonym">Muraena anguilla</name>
    <dbReference type="NCBI Taxonomy" id="7936"/>
    <lineage>
        <taxon>Eukaryota</taxon>
        <taxon>Metazoa</taxon>
        <taxon>Chordata</taxon>
        <taxon>Craniata</taxon>
        <taxon>Vertebrata</taxon>
        <taxon>Euteleostomi</taxon>
        <taxon>Actinopterygii</taxon>
        <taxon>Neopterygii</taxon>
        <taxon>Teleostei</taxon>
        <taxon>Anguilliformes</taxon>
        <taxon>Anguillidae</taxon>
        <taxon>Anguilla</taxon>
    </lineage>
</organism>
<accession>A0A0E9U977</accession>
<name>A0A0E9U977_ANGAN</name>
<dbReference type="EMBL" id="GBXM01046113">
    <property type="protein sequence ID" value="JAH62464.1"/>
    <property type="molecule type" value="Transcribed_RNA"/>
</dbReference>
<reference evidence="1" key="2">
    <citation type="journal article" date="2015" name="Fish Shellfish Immunol.">
        <title>Early steps in the European eel (Anguilla anguilla)-Vibrio vulnificus interaction in the gills: Role of the RtxA13 toxin.</title>
        <authorList>
            <person name="Callol A."/>
            <person name="Pajuelo D."/>
            <person name="Ebbesson L."/>
            <person name="Teles M."/>
            <person name="MacKenzie S."/>
            <person name="Amaro C."/>
        </authorList>
    </citation>
    <scope>NUCLEOTIDE SEQUENCE</scope>
</reference>
<proteinExistence type="predicted"/>
<protein>
    <submittedName>
        <fullName evidence="1">Uncharacterized protein</fullName>
    </submittedName>
</protein>